<evidence type="ECO:0000256" key="2">
    <source>
        <dbReference type="ARBA" id="ARBA00022679"/>
    </source>
</evidence>
<dbReference type="PANTHER" id="PTHR43320:SF2">
    <property type="entry name" value="2-DEHYDRO-3-DEOXYGLUCONOKINASE_2-DEHYDRO-3-DEOXYGALACTONOKINASE"/>
    <property type="match status" value="1"/>
</dbReference>
<evidence type="ECO:0000256" key="3">
    <source>
        <dbReference type="ARBA" id="ARBA00022777"/>
    </source>
</evidence>
<sequence>MSALVTFGETMLRLSPPPGQRLARMGSLSVHVGGAESNVAVAASALGTDAAWLSALPDTDLGERVVHALQGEGVDPLVHWTDDGRVGTYYFERGSDPRRPSVVYDRGGTPIREATPVDLSLDAVRGADCVFTSGITPALSDRAAATAADLLATAREAGVTTAFDVNYRSKLWSPAAARETLVDLFPAVDRLFVAERDARDVLDCEGDSEAIARGLADRHGFGTVVVTRGEHGALAVHEGTCHERAAFETETVDPVGSGDAFVGGFLASRLDGADVPTALDRGTATAALARTTDGDTVQLDAADVDALVVEGEDGDIGR</sequence>
<dbReference type="Pfam" id="PF00294">
    <property type="entry name" value="PfkB"/>
    <property type="match status" value="1"/>
</dbReference>
<dbReference type="InterPro" id="IPR011611">
    <property type="entry name" value="PfkB_dom"/>
</dbReference>
<organism evidence="5 6">
    <name type="scientific">Haloglomus irregulare</name>
    <dbReference type="NCBI Taxonomy" id="2234134"/>
    <lineage>
        <taxon>Archaea</taxon>
        <taxon>Methanobacteriati</taxon>
        <taxon>Methanobacteriota</taxon>
        <taxon>Stenosarchaea group</taxon>
        <taxon>Halobacteria</taxon>
        <taxon>Halobacteriales</taxon>
        <taxon>Natronomonadaceae</taxon>
        <taxon>Haloglomus</taxon>
    </lineage>
</organism>
<dbReference type="NCBIfam" id="NF041332">
    <property type="entry name" value="KDG_KDGal_kin_Halo"/>
    <property type="match status" value="1"/>
</dbReference>
<dbReference type="SUPFAM" id="SSF53613">
    <property type="entry name" value="Ribokinase-like"/>
    <property type="match status" value="1"/>
</dbReference>
<dbReference type="InterPro" id="IPR054871">
    <property type="entry name" value="KDG_KDGal_kin_Halo"/>
</dbReference>
<keyword evidence="3 5" id="KW-0418">Kinase</keyword>
<evidence type="ECO:0000256" key="1">
    <source>
        <dbReference type="ARBA" id="ARBA00010688"/>
    </source>
</evidence>
<dbReference type="InterPro" id="IPR029056">
    <property type="entry name" value="Ribokinase-like"/>
</dbReference>
<dbReference type="InParanoid" id="A0A554MWD6"/>
<comment type="similarity">
    <text evidence="1">Belongs to the carbohydrate kinase PfkB family.</text>
</comment>
<dbReference type="OrthoDB" id="96179at2157"/>
<accession>A0A554MWD6</accession>
<comment type="caution">
    <text evidence="5">The sequence shown here is derived from an EMBL/GenBank/DDBJ whole genome shotgun (WGS) entry which is preliminary data.</text>
</comment>
<keyword evidence="2" id="KW-0808">Transferase</keyword>
<proteinExistence type="inferred from homology"/>
<dbReference type="Gene3D" id="3.40.1190.20">
    <property type="match status" value="1"/>
</dbReference>
<dbReference type="CDD" id="cd01166">
    <property type="entry name" value="KdgK"/>
    <property type="match status" value="1"/>
</dbReference>
<dbReference type="InterPro" id="IPR052700">
    <property type="entry name" value="Carb_kinase_PfkB-like"/>
</dbReference>
<keyword evidence="6" id="KW-1185">Reference proteome</keyword>
<protein>
    <submittedName>
        <fullName evidence="5">Sugar kinase</fullName>
    </submittedName>
</protein>
<evidence type="ECO:0000259" key="4">
    <source>
        <dbReference type="Pfam" id="PF00294"/>
    </source>
</evidence>
<dbReference type="GO" id="GO:0016301">
    <property type="term" value="F:kinase activity"/>
    <property type="evidence" value="ECO:0007669"/>
    <property type="project" value="UniProtKB-KW"/>
</dbReference>
<feature type="domain" description="Carbohydrate kinase PfkB" evidence="4">
    <location>
        <begin position="2"/>
        <end position="297"/>
    </location>
</feature>
<name>A0A554MWD6_9EURY</name>
<dbReference type="PROSITE" id="PS00584">
    <property type="entry name" value="PFKB_KINASES_2"/>
    <property type="match status" value="1"/>
</dbReference>
<gene>
    <name evidence="5" type="ORF">DP107_16140</name>
</gene>
<dbReference type="AlphaFoldDB" id="A0A554MWD6"/>
<reference evidence="5 6" key="1">
    <citation type="submission" date="2018-06" db="EMBL/GenBank/DDBJ databases">
        <title>Natronomonas sp. F16-60 a new haloarchaeon isolated from a solar saltern of Isla Cristina, Huelva, Spain.</title>
        <authorList>
            <person name="Duran-Viseras A."/>
            <person name="Sanchez-Porro C."/>
            <person name="Ventosa A."/>
        </authorList>
    </citation>
    <scope>NUCLEOTIDE SEQUENCE [LARGE SCALE GENOMIC DNA]</scope>
    <source>
        <strain evidence="5 6">F16-60</strain>
    </source>
</reference>
<dbReference type="PANTHER" id="PTHR43320">
    <property type="entry name" value="SUGAR KINASE"/>
    <property type="match status" value="1"/>
</dbReference>
<dbReference type="Proteomes" id="UP000319894">
    <property type="component" value="Unassembled WGS sequence"/>
</dbReference>
<dbReference type="RefSeq" id="WP_144263171.1">
    <property type="nucleotide sequence ID" value="NZ_QMDX01000013.1"/>
</dbReference>
<dbReference type="EMBL" id="QMDX01000013">
    <property type="protein sequence ID" value="TSD09435.1"/>
    <property type="molecule type" value="Genomic_DNA"/>
</dbReference>
<evidence type="ECO:0000313" key="5">
    <source>
        <dbReference type="EMBL" id="TSD09435.1"/>
    </source>
</evidence>
<evidence type="ECO:0000313" key="6">
    <source>
        <dbReference type="Proteomes" id="UP000319894"/>
    </source>
</evidence>
<dbReference type="InterPro" id="IPR002173">
    <property type="entry name" value="Carboh/pur_kinase_PfkB_CS"/>
</dbReference>